<feature type="compositionally biased region" description="Gly residues" evidence="1">
    <location>
        <begin position="272"/>
        <end position="281"/>
    </location>
</feature>
<organism evidence="2 3">
    <name type="scientific">Amycolatopsis acididurans</name>
    <dbReference type="NCBI Taxonomy" id="2724524"/>
    <lineage>
        <taxon>Bacteria</taxon>
        <taxon>Bacillati</taxon>
        <taxon>Actinomycetota</taxon>
        <taxon>Actinomycetes</taxon>
        <taxon>Pseudonocardiales</taxon>
        <taxon>Pseudonocardiaceae</taxon>
        <taxon>Amycolatopsis</taxon>
    </lineage>
</organism>
<evidence type="ECO:0000313" key="2">
    <source>
        <dbReference type="EMBL" id="NKQ58347.1"/>
    </source>
</evidence>
<feature type="compositionally biased region" description="Low complexity" evidence="1">
    <location>
        <begin position="358"/>
        <end position="378"/>
    </location>
</feature>
<feature type="compositionally biased region" description="Gly residues" evidence="1">
    <location>
        <begin position="401"/>
        <end position="410"/>
    </location>
</feature>
<gene>
    <name evidence="2" type="ORF">HFP15_36395</name>
</gene>
<feature type="region of interest" description="Disordered" evidence="1">
    <location>
        <begin position="343"/>
        <end position="454"/>
    </location>
</feature>
<feature type="region of interest" description="Disordered" evidence="1">
    <location>
        <begin position="267"/>
        <end position="299"/>
    </location>
</feature>
<dbReference type="EMBL" id="JAAXLS010000054">
    <property type="protein sequence ID" value="NKQ58347.1"/>
    <property type="molecule type" value="Genomic_DNA"/>
</dbReference>
<evidence type="ECO:0000256" key="1">
    <source>
        <dbReference type="SAM" id="MobiDB-lite"/>
    </source>
</evidence>
<keyword evidence="3" id="KW-1185">Reference proteome</keyword>
<proteinExistence type="predicted"/>
<comment type="caution">
    <text evidence="2">The sequence shown here is derived from an EMBL/GenBank/DDBJ whole genome shotgun (WGS) entry which is preliminary data.</text>
</comment>
<feature type="compositionally biased region" description="Polar residues" evidence="1">
    <location>
        <begin position="380"/>
        <end position="399"/>
    </location>
</feature>
<accession>A0ABX1JEX0</accession>
<dbReference type="Gene3D" id="1.20.1260.20">
    <property type="entry name" value="PPE superfamily"/>
    <property type="match status" value="1"/>
</dbReference>
<reference evidence="2 3" key="1">
    <citation type="submission" date="2020-04" db="EMBL/GenBank/DDBJ databases">
        <title>Novel species.</title>
        <authorList>
            <person name="Teo W.F.A."/>
            <person name="Lipun K."/>
            <person name="Srisuk N."/>
            <person name="Duangmal K."/>
        </authorList>
    </citation>
    <scope>NUCLEOTIDE SEQUENCE [LARGE SCALE GENOMIC DNA]</scope>
    <source>
        <strain evidence="2 3">K13G38</strain>
    </source>
</reference>
<dbReference type="Proteomes" id="UP000715441">
    <property type="component" value="Unassembled WGS sequence"/>
</dbReference>
<feature type="compositionally biased region" description="Pro residues" evidence="1">
    <location>
        <begin position="284"/>
        <end position="293"/>
    </location>
</feature>
<sequence>MGSQSDSYSGGAGGSAVQLGDNGESAALVQQARNSAGGFDYGSDRAIASPPNWASQESMQLYQGATVNNDPATAEATGQAWKAHGDELHQAATDLYNAVTELGNAWVGQGAASAQGALVGIAGSSKQAGDAAHTMSNRMAQQASAAAEVKKMPAPKEFDPAKQTAAMLAGGPAAMVADMKQQSDEAKAVHAQQVQYFNAYTQAMSEVDDTTPSFGPESLGLPPDGSIGATKASSVGAGAGGITGAYGGGTLGPGAGMSFGGDTTHGSFAGNFGQGGLGAGQPGAVPPGAPGAPAPGAVTGTGAVPAAHITPTASSSGGSGAALGVGLGLAGAGLAAAGGKTVLSRGSKSAAKEETDETSAAATGESSQSQQQGHSAAANMPQQQLMNSGGTIGSNSTPTAGMGGMGGAGAQGAEDEEHQRASFLIEADPDEAFGANVATAPPVIGAWGDDEDED</sequence>
<name>A0ABX1JEX0_9PSEU</name>
<protein>
    <recommendedName>
        <fullName evidence="4">PPE domain-containing protein</fullName>
    </recommendedName>
</protein>
<evidence type="ECO:0000313" key="3">
    <source>
        <dbReference type="Proteomes" id="UP000715441"/>
    </source>
</evidence>
<feature type="region of interest" description="Disordered" evidence="1">
    <location>
        <begin position="1"/>
        <end position="31"/>
    </location>
</feature>
<dbReference type="RefSeq" id="WP_168522086.1">
    <property type="nucleotide sequence ID" value="NZ_JAAXLS010000054.1"/>
</dbReference>
<dbReference type="InterPro" id="IPR038332">
    <property type="entry name" value="PPE_sf"/>
</dbReference>
<evidence type="ECO:0008006" key="4">
    <source>
        <dbReference type="Google" id="ProtNLM"/>
    </source>
</evidence>